<dbReference type="Gene3D" id="1.10.8.60">
    <property type="match status" value="1"/>
</dbReference>
<dbReference type="GO" id="GO:0032297">
    <property type="term" value="P:negative regulation of DNA-templated DNA replication initiation"/>
    <property type="evidence" value="ECO:0007669"/>
    <property type="project" value="InterPro"/>
</dbReference>
<evidence type="ECO:0000313" key="3">
    <source>
        <dbReference type="Proteomes" id="UP000295443"/>
    </source>
</evidence>
<dbReference type="Gene3D" id="3.40.50.300">
    <property type="entry name" value="P-loop containing nucleotide triphosphate hydrolases"/>
    <property type="match status" value="1"/>
</dbReference>
<proteinExistence type="predicted"/>
<feature type="domain" description="Hda lid" evidence="1">
    <location>
        <begin position="152"/>
        <end position="215"/>
    </location>
</feature>
<keyword evidence="3" id="KW-1185">Reference proteome</keyword>
<dbReference type="PANTHER" id="PTHR30050:SF5">
    <property type="entry name" value="DNAA REGULATORY INACTIVATOR HDA"/>
    <property type="match status" value="1"/>
</dbReference>
<evidence type="ECO:0000313" key="2">
    <source>
        <dbReference type="EMBL" id="TCJ11983.1"/>
    </source>
</evidence>
<dbReference type="OrthoDB" id="9784878at2"/>
<dbReference type="InterPro" id="IPR017788">
    <property type="entry name" value="Hda"/>
</dbReference>
<organism evidence="2 3">
    <name type="scientific">Parasulfuritortus cantonensis</name>
    <dbReference type="NCBI Taxonomy" id="2528202"/>
    <lineage>
        <taxon>Bacteria</taxon>
        <taxon>Pseudomonadati</taxon>
        <taxon>Pseudomonadota</taxon>
        <taxon>Betaproteobacteria</taxon>
        <taxon>Nitrosomonadales</taxon>
        <taxon>Thiobacillaceae</taxon>
        <taxon>Parasulfuritortus</taxon>
    </lineage>
</organism>
<dbReference type="PANTHER" id="PTHR30050">
    <property type="entry name" value="CHROMOSOMAL REPLICATION INITIATOR PROTEIN DNAA"/>
    <property type="match status" value="1"/>
</dbReference>
<evidence type="ECO:0000259" key="1">
    <source>
        <dbReference type="Pfam" id="PF22688"/>
    </source>
</evidence>
<reference evidence="2 3" key="1">
    <citation type="submission" date="2019-03" db="EMBL/GenBank/DDBJ databases">
        <title>Genome sequence of Thiobacillaceae bacterium LSR1, a sulfur-oxidizing bacterium isolated from freshwater sediment.</title>
        <authorList>
            <person name="Li S."/>
        </authorList>
    </citation>
    <scope>NUCLEOTIDE SEQUENCE [LARGE SCALE GENOMIC DNA]</scope>
    <source>
        <strain evidence="2 3">LSR1</strain>
    </source>
</reference>
<dbReference type="GO" id="GO:0005886">
    <property type="term" value="C:plasma membrane"/>
    <property type="evidence" value="ECO:0007669"/>
    <property type="project" value="TreeGrafter"/>
</dbReference>
<dbReference type="SUPFAM" id="SSF52540">
    <property type="entry name" value="P-loop containing nucleoside triphosphate hydrolases"/>
    <property type="match status" value="1"/>
</dbReference>
<dbReference type="Pfam" id="PF22688">
    <property type="entry name" value="Hda_lid"/>
    <property type="match status" value="1"/>
</dbReference>
<dbReference type="NCBIfam" id="TIGR03420">
    <property type="entry name" value="DnaA_homol_Hda"/>
    <property type="match status" value="1"/>
</dbReference>
<dbReference type="Proteomes" id="UP000295443">
    <property type="component" value="Unassembled WGS sequence"/>
</dbReference>
<comment type="caution">
    <text evidence="2">The sequence shown here is derived from an EMBL/GenBank/DDBJ whole genome shotgun (WGS) entry which is preliminary data.</text>
</comment>
<sequence length="219" mass="23446">MRQLVLNIRPEAPPRFDNFMPGDNLELLLALDTLARGELPESVVYVWGAAGSGRSHLLQATVAEAGRHGRAARYGGPELPDELDGLLAVDDVDGLDEAAQVRLFSLINQAREGAGTVLAAGPAAPAQLSLRADLATRLGWGLVFGLRPLNEADRATAIHERARALGLALAEEVVRYLLSHGRRDLPSLLAGVDALDAYSLSLKRPVTVPLVREWLAGRS</sequence>
<dbReference type="AlphaFoldDB" id="A0A4R1B7U2"/>
<dbReference type="InterPro" id="IPR027417">
    <property type="entry name" value="P-loop_NTPase"/>
</dbReference>
<dbReference type="GO" id="GO:0006270">
    <property type="term" value="P:DNA replication initiation"/>
    <property type="evidence" value="ECO:0007669"/>
    <property type="project" value="TreeGrafter"/>
</dbReference>
<name>A0A4R1B7U2_9PROT</name>
<gene>
    <name evidence="2" type="ORF">EZJ19_13500</name>
</gene>
<dbReference type="EMBL" id="SJZB01000046">
    <property type="protein sequence ID" value="TCJ11983.1"/>
    <property type="molecule type" value="Genomic_DNA"/>
</dbReference>
<accession>A0A4R1B7U2</accession>
<dbReference type="InterPro" id="IPR055199">
    <property type="entry name" value="Hda_lid"/>
</dbReference>
<protein>
    <submittedName>
        <fullName evidence="2">DnaA regulatory inactivator Hda</fullName>
    </submittedName>
</protein>
<dbReference type="GO" id="GO:0003688">
    <property type="term" value="F:DNA replication origin binding"/>
    <property type="evidence" value="ECO:0007669"/>
    <property type="project" value="TreeGrafter"/>
</dbReference>